<proteinExistence type="predicted"/>
<keyword evidence="1" id="KW-0175">Coiled coil</keyword>
<evidence type="ECO:0000313" key="3">
    <source>
        <dbReference type="Proteomes" id="UP000800038"/>
    </source>
</evidence>
<dbReference type="OrthoDB" id="3800734at2759"/>
<reference evidence="2" key="1">
    <citation type="journal article" date="2020" name="Stud. Mycol.">
        <title>101 Dothideomycetes genomes: a test case for predicting lifestyles and emergence of pathogens.</title>
        <authorList>
            <person name="Haridas S."/>
            <person name="Albert R."/>
            <person name="Binder M."/>
            <person name="Bloem J."/>
            <person name="Labutti K."/>
            <person name="Salamov A."/>
            <person name="Andreopoulos B."/>
            <person name="Baker S."/>
            <person name="Barry K."/>
            <person name="Bills G."/>
            <person name="Bluhm B."/>
            <person name="Cannon C."/>
            <person name="Castanera R."/>
            <person name="Culley D."/>
            <person name="Daum C."/>
            <person name="Ezra D."/>
            <person name="Gonzalez J."/>
            <person name="Henrissat B."/>
            <person name="Kuo A."/>
            <person name="Liang C."/>
            <person name="Lipzen A."/>
            <person name="Lutzoni F."/>
            <person name="Magnuson J."/>
            <person name="Mondo S."/>
            <person name="Nolan M."/>
            <person name="Ohm R."/>
            <person name="Pangilinan J."/>
            <person name="Park H.-J."/>
            <person name="Ramirez L."/>
            <person name="Alfaro M."/>
            <person name="Sun H."/>
            <person name="Tritt A."/>
            <person name="Yoshinaga Y."/>
            <person name="Zwiers L.-H."/>
            <person name="Turgeon B."/>
            <person name="Goodwin S."/>
            <person name="Spatafora J."/>
            <person name="Crous P."/>
            <person name="Grigoriev I."/>
        </authorList>
    </citation>
    <scope>NUCLEOTIDE SEQUENCE</scope>
    <source>
        <strain evidence="2">CBS 161.51</strain>
    </source>
</reference>
<evidence type="ECO:0000313" key="2">
    <source>
        <dbReference type="EMBL" id="KAF1938395.1"/>
    </source>
</evidence>
<dbReference type="AlphaFoldDB" id="A0A6A5SCP6"/>
<organism evidence="2 3">
    <name type="scientific">Clathrospora elynae</name>
    <dbReference type="NCBI Taxonomy" id="706981"/>
    <lineage>
        <taxon>Eukaryota</taxon>
        <taxon>Fungi</taxon>
        <taxon>Dikarya</taxon>
        <taxon>Ascomycota</taxon>
        <taxon>Pezizomycotina</taxon>
        <taxon>Dothideomycetes</taxon>
        <taxon>Pleosporomycetidae</taxon>
        <taxon>Pleosporales</taxon>
        <taxon>Diademaceae</taxon>
        <taxon>Clathrospora</taxon>
    </lineage>
</organism>
<dbReference type="Proteomes" id="UP000800038">
    <property type="component" value="Unassembled WGS sequence"/>
</dbReference>
<dbReference type="EMBL" id="ML976106">
    <property type="protein sequence ID" value="KAF1938395.1"/>
    <property type="molecule type" value="Genomic_DNA"/>
</dbReference>
<feature type="coiled-coil region" evidence="1">
    <location>
        <begin position="239"/>
        <end position="290"/>
    </location>
</feature>
<sequence>MMLIDRTLTMDAEQSTASATATTSTTGVPTLAKTTVSPSAKSTVDSILLELGRKGLRKAAANLPHHSTIRIEPQTDHSDAEHLFRLCIGTLSSGEEVWIYVGSKPKDRSNASNLAPTIKVYASHNGVETRAVHSSAWHEIRMIEPFKELWKRTSDSARKENKSWMDQRRGMFKSLVFWYFANEGAARGERLRFPEFMRSHYLVLALRKLGEVAPALRSENLSGMGSDGVDGIAAMLGGLSQHERQQKDIEARIREEGKKKKELAADTKALEDLEKEKEAAMRQRRIDTLRIYHRRKRHYALPQFVG</sequence>
<evidence type="ECO:0000256" key="1">
    <source>
        <dbReference type="SAM" id="Coils"/>
    </source>
</evidence>
<name>A0A6A5SCP6_9PLEO</name>
<gene>
    <name evidence="2" type="ORF">EJ02DRAFT_514551</name>
</gene>
<accession>A0A6A5SCP6</accession>
<protein>
    <submittedName>
        <fullName evidence="2">Uncharacterized protein</fullName>
    </submittedName>
</protein>
<keyword evidence="3" id="KW-1185">Reference proteome</keyword>